<protein>
    <recommendedName>
        <fullName evidence="2">NEAT domain-containing protein</fullName>
    </recommendedName>
</protein>
<evidence type="ECO:0000313" key="1">
    <source>
        <dbReference type="EMBL" id="MPN13911.1"/>
    </source>
</evidence>
<dbReference type="EMBL" id="VSSQ01060471">
    <property type="protein sequence ID" value="MPN13911.1"/>
    <property type="molecule type" value="Genomic_DNA"/>
</dbReference>
<organism evidence="1">
    <name type="scientific">bioreactor metagenome</name>
    <dbReference type="NCBI Taxonomy" id="1076179"/>
    <lineage>
        <taxon>unclassified sequences</taxon>
        <taxon>metagenomes</taxon>
        <taxon>ecological metagenomes</taxon>
    </lineage>
</organism>
<evidence type="ECO:0008006" key="2">
    <source>
        <dbReference type="Google" id="ProtNLM"/>
    </source>
</evidence>
<name>A0A645FHQ0_9ZZZZ</name>
<proteinExistence type="predicted"/>
<sequence length="159" mass="16778">MKSLFKKATGFGMAAIMALSMSAMAFAAQAPGYVTFFKSGSATEVSMTQKAIASYSSKVEIGDNYVYTVNLQSFTMTKMGFTGTGYMTGIDMESDEITAVVSGDNKTLVVTVPSELVVDGNSEPFAASITAKITFLGIPMSMPSSVNLAITDSQLTYSE</sequence>
<accession>A0A645FHQ0</accession>
<reference evidence="1" key="1">
    <citation type="submission" date="2019-08" db="EMBL/GenBank/DDBJ databases">
        <authorList>
            <person name="Kucharzyk K."/>
            <person name="Murdoch R.W."/>
            <person name="Higgins S."/>
            <person name="Loffler F."/>
        </authorList>
    </citation>
    <scope>NUCLEOTIDE SEQUENCE</scope>
</reference>
<dbReference type="AlphaFoldDB" id="A0A645FHQ0"/>
<comment type="caution">
    <text evidence="1">The sequence shown here is derived from an EMBL/GenBank/DDBJ whole genome shotgun (WGS) entry which is preliminary data.</text>
</comment>
<gene>
    <name evidence="1" type="ORF">SDC9_161237</name>
</gene>